<evidence type="ECO:0000256" key="3">
    <source>
        <dbReference type="ARBA" id="ARBA00022692"/>
    </source>
</evidence>
<comment type="caution">
    <text evidence="8">The sequence shown here is derived from an EMBL/GenBank/DDBJ whole genome shotgun (WGS) entry which is preliminary data.</text>
</comment>
<protein>
    <submittedName>
        <fullName evidence="8">ABC transporter G family member 9</fullName>
    </submittedName>
</protein>
<keyword evidence="5 6" id="KW-0472">Membrane</keyword>
<gene>
    <name evidence="8" type="ORF">O6P43_029063</name>
</gene>
<proteinExistence type="predicted"/>
<dbReference type="Pfam" id="PF01061">
    <property type="entry name" value="ABC2_membrane"/>
    <property type="match status" value="1"/>
</dbReference>
<keyword evidence="2" id="KW-0813">Transport</keyword>
<keyword evidence="9" id="KW-1185">Reference proteome</keyword>
<reference evidence="8" key="1">
    <citation type="journal article" date="2023" name="Science">
        <title>Elucidation of the pathway for biosynthesis of saponin adjuvants from the soapbark tree.</title>
        <authorList>
            <person name="Reed J."/>
            <person name="Orme A."/>
            <person name="El-Demerdash A."/>
            <person name="Owen C."/>
            <person name="Martin L.B.B."/>
            <person name="Misra R.C."/>
            <person name="Kikuchi S."/>
            <person name="Rejzek M."/>
            <person name="Martin A.C."/>
            <person name="Harkess A."/>
            <person name="Leebens-Mack J."/>
            <person name="Louveau T."/>
            <person name="Stephenson M.J."/>
            <person name="Osbourn A."/>
        </authorList>
    </citation>
    <scope>NUCLEOTIDE SEQUENCE</scope>
    <source>
        <strain evidence="8">S10</strain>
    </source>
</reference>
<dbReference type="Proteomes" id="UP001163823">
    <property type="component" value="Chromosome 12"/>
</dbReference>
<evidence type="ECO:0000256" key="5">
    <source>
        <dbReference type="ARBA" id="ARBA00023136"/>
    </source>
</evidence>
<dbReference type="AlphaFoldDB" id="A0AAD7PAN8"/>
<dbReference type="InterPro" id="IPR013525">
    <property type="entry name" value="ABC2_TM"/>
</dbReference>
<evidence type="ECO:0000256" key="2">
    <source>
        <dbReference type="ARBA" id="ARBA00022448"/>
    </source>
</evidence>
<sequence>MMLEKERSSGMYRLSSYFMSRMVADLPMGLVLPTIFVCMTYFMAGLRDTAANFLFTLSALLLNVLVSEGLGLAIGAIVMDLKSAATLGHYTYKLLMGSQYSAQDFYPCTTTNVSQFCPVAEYPAIKQVGLDGQPLSVLVMVILLVAYRLVAYVSPRRVGVTK</sequence>
<dbReference type="KEGG" id="qsa:O6P43_029063"/>
<evidence type="ECO:0000259" key="7">
    <source>
        <dbReference type="Pfam" id="PF01061"/>
    </source>
</evidence>
<keyword evidence="3 6" id="KW-0812">Transmembrane</keyword>
<evidence type="ECO:0000313" key="9">
    <source>
        <dbReference type="Proteomes" id="UP001163823"/>
    </source>
</evidence>
<evidence type="ECO:0000256" key="1">
    <source>
        <dbReference type="ARBA" id="ARBA00004141"/>
    </source>
</evidence>
<dbReference type="PANTHER" id="PTHR48041:SF22">
    <property type="entry name" value="ABC TRANSPORTER G FAMILY MEMBER 9"/>
    <property type="match status" value="1"/>
</dbReference>
<organism evidence="8 9">
    <name type="scientific">Quillaja saponaria</name>
    <name type="common">Soap bark tree</name>
    <dbReference type="NCBI Taxonomy" id="32244"/>
    <lineage>
        <taxon>Eukaryota</taxon>
        <taxon>Viridiplantae</taxon>
        <taxon>Streptophyta</taxon>
        <taxon>Embryophyta</taxon>
        <taxon>Tracheophyta</taxon>
        <taxon>Spermatophyta</taxon>
        <taxon>Magnoliopsida</taxon>
        <taxon>eudicotyledons</taxon>
        <taxon>Gunneridae</taxon>
        <taxon>Pentapetalae</taxon>
        <taxon>rosids</taxon>
        <taxon>fabids</taxon>
        <taxon>Fabales</taxon>
        <taxon>Quillajaceae</taxon>
        <taxon>Quillaja</taxon>
    </lineage>
</organism>
<feature type="transmembrane region" description="Helical" evidence="6">
    <location>
        <begin position="135"/>
        <end position="154"/>
    </location>
</feature>
<feature type="transmembrane region" description="Helical" evidence="6">
    <location>
        <begin position="21"/>
        <end position="44"/>
    </location>
</feature>
<feature type="domain" description="ABC-2 type transporter transmembrane" evidence="7">
    <location>
        <begin position="2"/>
        <end position="88"/>
    </location>
</feature>
<dbReference type="EMBL" id="JARAOO010000012">
    <property type="protein sequence ID" value="KAJ7948613.1"/>
    <property type="molecule type" value="Genomic_DNA"/>
</dbReference>
<name>A0AAD7PAN8_QUISA</name>
<evidence type="ECO:0000313" key="8">
    <source>
        <dbReference type="EMBL" id="KAJ7948613.1"/>
    </source>
</evidence>
<evidence type="ECO:0000256" key="6">
    <source>
        <dbReference type="SAM" id="Phobius"/>
    </source>
</evidence>
<keyword evidence="4 6" id="KW-1133">Transmembrane helix</keyword>
<evidence type="ECO:0000256" key="4">
    <source>
        <dbReference type="ARBA" id="ARBA00022989"/>
    </source>
</evidence>
<accession>A0AAD7PAN8</accession>
<feature type="transmembrane region" description="Helical" evidence="6">
    <location>
        <begin position="50"/>
        <end position="78"/>
    </location>
</feature>
<dbReference type="InterPro" id="IPR050352">
    <property type="entry name" value="ABCG_transporters"/>
</dbReference>
<comment type="subcellular location">
    <subcellularLocation>
        <location evidence="1">Membrane</location>
        <topology evidence="1">Multi-pass membrane protein</topology>
    </subcellularLocation>
</comment>
<dbReference type="GO" id="GO:0140359">
    <property type="term" value="F:ABC-type transporter activity"/>
    <property type="evidence" value="ECO:0007669"/>
    <property type="project" value="InterPro"/>
</dbReference>
<dbReference type="GO" id="GO:0005886">
    <property type="term" value="C:plasma membrane"/>
    <property type="evidence" value="ECO:0007669"/>
    <property type="project" value="TreeGrafter"/>
</dbReference>
<dbReference type="PANTHER" id="PTHR48041">
    <property type="entry name" value="ABC TRANSPORTER G FAMILY MEMBER 28"/>
    <property type="match status" value="1"/>
</dbReference>